<dbReference type="Proteomes" id="UP000276133">
    <property type="component" value="Unassembled WGS sequence"/>
</dbReference>
<keyword evidence="2" id="KW-1185">Reference proteome</keyword>
<sequence>MIISITDEKSVHFSISYLCWIREFFDIFSENLFLIFDKKKIKNSQLNAYFTHEHQEQKY</sequence>
<proteinExistence type="predicted"/>
<reference evidence="1 2" key="1">
    <citation type="journal article" date="2018" name="Sci. Rep.">
        <title>Genomic signatures of local adaptation to the degree of environmental predictability in rotifers.</title>
        <authorList>
            <person name="Franch-Gras L."/>
            <person name="Hahn C."/>
            <person name="Garcia-Roger E.M."/>
            <person name="Carmona M.J."/>
            <person name="Serra M."/>
            <person name="Gomez A."/>
        </authorList>
    </citation>
    <scope>NUCLEOTIDE SEQUENCE [LARGE SCALE GENOMIC DNA]</scope>
    <source>
        <strain evidence="1">HYR1</strain>
    </source>
</reference>
<dbReference type="EMBL" id="REGN01012461">
    <property type="protein sequence ID" value="RMZ95376.1"/>
    <property type="molecule type" value="Genomic_DNA"/>
</dbReference>
<protein>
    <submittedName>
        <fullName evidence="1">Uncharacterized protein</fullName>
    </submittedName>
</protein>
<accession>A0A3M7P8F5</accession>
<gene>
    <name evidence="1" type="ORF">BpHYR1_025980</name>
</gene>
<name>A0A3M7P8F5_BRAPC</name>
<organism evidence="1 2">
    <name type="scientific">Brachionus plicatilis</name>
    <name type="common">Marine rotifer</name>
    <name type="synonym">Brachionus muelleri</name>
    <dbReference type="NCBI Taxonomy" id="10195"/>
    <lineage>
        <taxon>Eukaryota</taxon>
        <taxon>Metazoa</taxon>
        <taxon>Spiralia</taxon>
        <taxon>Gnathifera</taxon>
        <taxon>Rotifera</taxon>
        <taxon>Eurotatoria</taxon>
        <taxon>Monogononta</taxon>
        <taxon>Pseudotrocha</taxon>
        <taxon>Ploima</taxon>
        <taxon>Brachionidae</taxon>
        <taxon>Brachionus</taxon>
    </lineage>
</organism>
<evidence type="ECO:0000313" key="1">
    <source>
        <dbReference type="EMBL" id="RMZ95376.1"/>
    </source>
</evidence>
<evidence type="ECO:0000313" key="2">
    <source>
        <dbReference type="Proteomes" id="UP000276133"/>
    </source>
</evidence>
<comment type="caution">
    <text evidence="1">The sequence shown here is derived from an EMBL/GenBank/DDBJ whole genome shotgun (WGS) entry which is preliminary data.</text>
</comment>
<dbReference type="AlphaFoldDB" id="A0A3M7P8F5"/>